<evidence type="ECO:0000313" key="2">
    <source>
        <dbReference type="Proteomes" id="UP000297299"/>
    </source>
</evidence>
<name>A0A4Y8CLD3_9HELO</name>
<dbReference type="STRING" id="38488.A0A4Y8CLD3"/>
<dbReference type="OrthoDB" id="419598at2759"/>
<dbReference type="InterPro" id="IPR036291">
    <property type="entry name" value="NAD(P)-bd_dom_sf"/>
</dbReference>
<protein>
    <submittedName>
        <fullName evidence="1">Uncharacterized protein</fullName>
    </submittedName>
</protein>
<gene>
    <name evidence="1" type="ORF">BOTCAL_0590g00010</name>
</gene>
<dbReference type="Gene3D" id="3.40.50.720">
    <property type="entry name" value="NAD(P)-binding Rossmann-like Domain"/>
    <property type="match status" value="1"/>
</dbReference>
<comment type="caution">
    <text evidence="1">The sequence shown here is derived from an EMBL/GenBank/DDBJ whole genome shotgun (WGS) entry which is preliminary data.</text>
</comment>
<reference evidence="1 2" key="1">
    <citation type="submission" date="2017-11" db="EMBL/GenBank/DDBJ databases">
        <title>Comparative genomics of Botrytis spp.</title>
        <authorList>
            <person name="Valero-Jimenez C.A."/>
            <person name="Tapia P."/>
            <person name="Veloso J."/>
            <person name="Silva-Moreno E."/>
            <person name="Staats M."/>
            <person name="Valdes J.H."/>
            <person name="Van Kan J.A.L."/>
        </authorList>
    </citation>
    <scope>NUCLEOTIDE SEQUENCE [LARGE SCALE GENOMIC DNA]</scope>
    <source>
        <strain evidence="1 2">MUCL2830</strain>
    </source>
</reference>
<evidence type="ECO:0000313" key="1">
    <source>
        <dbReference type="EMBL" id="TEY35469.1"/>
    </source>
</evidence>
<proteinExistence type="predicted"/>
<dbReference type="Proteomes" id="UP000297299">
    <property type="component" value="Unassembled WGS sequence"/>
</dbReference>
<dbReference type="Gene3D" id="3.90.25.10">
    <property type="entry name" value="UDP-galactose 4-epimerase, domain 1"/>
    <property type="match status" value="1"/>
</dbReference>
<sequence>MATPITVGAIGATGQTVANGLLASSTNFKLGIIAAIKRAHPPYTVINLGCWYQVFVPKVPSGRSDHAHSKFLDHRIVDDENQSLALTDMAYIGIYVANIIADPRTLTRHVFAYTEVLSMNEIWDAMATTSEETPPKTTCVDPLIKEIIETWGKKLRASPHSAHHSNNIMDTTNFNMGQYHISWCVWGDDTPEYADNLGYLDFWKLYPSFPKGRSLGTFYQQILVEAVQG</sequence>
<dbReference type="EMBL" id="PHWZ01000587">
    <property type="protein sequence ID" value="TEY35469.1"/>
    <property type="molecule type" value="Genomic_DNA"/>
</dbReference>
<accession>A0A4Y8CLD3</accession>
<dbReference type="AlphaFoldDB" id="A0A4Y8CLD3"/>
<keyword evidence="2" id="KW-1185">Reference proteome</keyword>
<organism evidence="1 2">
    <name type="scientific">Botryotinia calthae</name>
    <dbReference type="NCBI Taxonomy" id="38488"/>
    <lineage>
        <taxon>Eukaryota</taxon>
        <taxon>Fungi</taxon>
        <taxon>Dikarya</taxon>
        <taxon>Ascomycota</taxon>
        <taxon>Pezizomycotina</taxon>
        <taxon>Leotiomycetes</taxon>
        <taxon>Helotiales</taxon>
        <taxon>Sclerotiniaceae</taxon>
        <taxon>Botryotinia</taxon>
    </lineage>
</organism>
<dbReference type="SUPFAM" id="SSF51735">
    <property type="entry name" value="NAD(P)-binding Rossmann-fold domains"/>
    <property type="match status" value="1"/>
</dbReference>